<comment type="similarity">
    <text evidence="1">Belongs to the pym family.</text>
</comment>
<dbReference type="Proteomes" id="UP001153636">
    <property type="component" value="Chromosome 2"/>
</dbReference>
<dbReference type="InterPro" id="IPR015362">
    <property type="entry name" value="WIBG_mago-bd"/>
</dbReference>
<sequence>MSLVNNIVTENGEQFIPASQRPDGTWRKARRVKDGYVPQEEVPLYESKGKQILNRKNDPVVLATGQVAKKAPIPGLYIVEDESEKKKKGKKKSEDFEKQLANLKLIDAPKKKEPKLAKNENKTAQEPQESTDPQKKLKNLKKRLREVESLEEKIKNGTLAKPEPEQLAKVKRKNDLIVQIHDLEKLMQ</sequence>
<dbReference type="GO" id="GO:0035145">
    <property type="term" value="C:exon-exon junction complex"/>
    <property type="evidence" value="ECO:0007669"/>
    <property type="project" value="TreeGrafter"/>
</dbReference>
<feature type="domain" description="WIBG Mago-binding" evidence="4">
    <location>
        <begin position="12"/>
        <end position="38"/>
    </location>
</feature>
<dbReference type="EMBL" id="OV651814">
    <property type="protein sequence ID" value="CAH1105815.1"/>
    <property type="molecule type" value="Genomic_DNA"/>
</dbReference>
<name>A0A9P0GDG8_9CUCU</name>
<evidence type="ECO:0000256" key="3">
    <source>
        <dbReference type="SAM" id="MobiDB-lite"/>
    </source>
</evidence>
<reference evidence="5" key="1">
    <citation type="submission" date="2022-01" db="EMBL/GenBank/DDBJ databases">
        <authorList>
            <person name="King R."/>
        </authorList>
    </citation>
    <scope>NUCLEOTIDE SEQUENCE</scope>
</reference>
<dbReference type="SUPFAM" id="SSF101931">
    <property type="entry name" value="Pym (Within the bgcn gene intron protein, WIBG), N-terminal domain"/>
    <property type="match status" value="1"/>
</dbReference>
<proteinExistence type="inferred from homology"/>
<dbReference type="GO" id="GO:1903259">
    <property type="term" value="P:exon-exon junction complex disassembly"/>
    <property type="evidence" value="ECO:0007669"/>
    <property type="project" value="InterPro"/>
</dbReference>
<evidence type="ECO:0000313" key="5">
    <source>
        <dbReference type="EMBL" id="CAH1105815.1"/>
    </source>
</evidence>
<feature type="region of interest" description="Disordered" evidence="3">
    <location>
        <begin position="101"/>
        <end position="174"/>
    </location>
</feature>
<feature type="compositionally biased region" description="Basic and acidic residues" evidence="3">
    <location>
        <begin position="107"/>
        <end position="123"/>
    </location>
</feature>
<feature type="compositionally biased region" description="Basic and acidic residues" evidence="3">
    <location>
        <begin position="145"/>
        <end position="155"/>
    </location>
</feature>
<protein>
    <recommendedName>
        <fullName evidence="2">Partner of Y14 and mago</fullName>
    </recommendedName>
</protein>
<organism evidence="5 6">
    <name type="scientific">Psylliodes chrysocephalus</name>
    <dbReference type="NCBI Taxonomy" id="3402493"/>
    <lineage>
        <taxon>Eukaryota</taxon>
        <taxon>Metazoa</taxon>
        <taxon>Ecdysozoa</taxon>
        <taxon>Arthropoda</taxon>
        <taxon>Hexapoda</taxon>
        <taxon>Insecta</taxon>
        <taxon>Pterygota</taxon>
        <taxon>Neoptera</taxon>
        <taxon>Endopterygota</taxon>
        <taxon>Coleoptera</taxon>
        <taxon>Polyphaga</taxon>
        <taxon>Cucujiformia</taxon>
        <taxon>Chrysomeloidea</taxon>
        <taxon>Chrysomelidae</taxon>
        <taxon>Galerucinae</taxon>
        <taxon>Alticini</taxon>
        <taxon>Psylliodes</taxon>
    </lineage>
</organism>
<gene>
    <name evidence="5" type="ORF">PSYICH_LOCUS6981</name>
</gene>
<keyword evidence="6" id="KW-1185">Reference proteome</keyword>
<dbReference type="SMART" id="SM01273">
    <property type="entry name" value="Mago-bind"/>
    <property type="match status" value="1"/>
</dbReference>
<dbReference type="InterPro" id="IPR036348">
    <property type="entry name" value="WIBG_N_sf"/>
</dbReference>
<dbReference type="GO" id="GO:0005737">
    <property type="term" value="C:cytoplasm"/>
    <property type="evidence" value="ECO:0007669"/>
    <property type="project" value="TreeGrafter"/>
</dbReference>
<dbReference type="AlphaFoldDB" id="A0A9P0GDG8"/>
<evidence type="ECO:0000256" key="2">
    <source>
        <dbReference type="ARBA" id="ARBA00018898"/>
    </source>
</evidence>
<dbReference type="PANTHER" id="PTHR22959">
    <property type="entry name" value="PYM PROTEIN"/>
    <property type="match status" value="1"/>
</dbReference>
<accession>A0A9P0GDG8</accession>
<evidence type="ECO:0000259" key="4">
    <source>
        <dbReference type="SMART" id="SM01273"/>
    </source>
</evidence>
<evidence type="ECO:0000313" key="6">
    <source>
        <dbReference type="Proteomes" id="UP001153636"/>
    </source>
</evidence>
<dbReference type="GO" id="GO:0003723">
    <property type="term" value="F:RNA binding"/>
    <property type="evidence" value="ECO:0007669"/>
    <property type="project" value="TreeGrafter"/>
</dbReference>
<dbReference type="InterPro" id="IPR039333">
    <property type="entry name" value="PYM1"/>
</dbReference>
<dbReference type="PANTHER" id="PTHR22959:SF0">
    <property type="entry name" value="PARTNER OF Y14 AND MAGO"/>
    <property type="match status" value="1"/>
</dbReference>
<dbReference type="OrthoDB" id="21625at2759"/>
<dbReference type="Pfam" id="PF09282">
    <property type="entry name" value="Mago-bind"/>
    <property type="match status" value="1"/>
</dbReference>
<evidence type="ECO:0000256" key="1">
    <source>
        <dbReference type="ARBA" id="ARBA00009394"/>
    </source>
</evidence>